<name>A0A344TI52_9BACT</name>
<dbReference type="Gene3D" id="3.90.1150.10">
    <property type="entry name" value="Aspartate Aminotransferase, domain 1"/>
    <property type="match status" value="1"/>
</dbReference>
<organism evidence="6 7">
    <name type="scientific">Runella rosea</name>
    <dbReference type="NCBI Taxonomy" id="2259595"/>
    <lineage>
        <taxon>Bacteria</taxon>
        <taxon>Pseudomonadati</taxon>
        <taxon>Bacteroidota</taxon>
        <taxon>Cytophagia</taxon>
        <taxon>Cytophagales</taxon>
        <taxon>Spirosomataceae</taxon>
        <taxon>Runella</taxon>
    </lineage>
</organism>
<dbReference type="Proteomes" id="UP000251993">
    <property type="component" value="Chromosome"/>
</dbReference>
<dbReference type="GO" id="GO:0008483">
    <property type="term" value="F:transaminase activity"/>
    <property type="evidence" value="ECO:0007669"/>
    <property type="project" value="UniProtKB-KW"/>
</dbReference>
<dbReference type="InterPro" id="IPR015424">
    <property type="entry name" value="PyrdxlP-dep_Trfase"/>
</dbReference>
<accession>A0A344TI52</accession>
<evidence type="ECO:0000256" key="3">
    <source>
        <dbReference type="PIRSR" id="PIRSR000390-1"/>
    </source>
</evidence>
<dbReference type="PANTHER" id="PTHR30244:SF36">
    <property type="entry name" value="3-OXO-GLUCOSE-6-PHOSPHATE:GLUTAMATE AMINOTRANSFERASE"/>
    <property type="match status" value="1"/>
</dbReference>
<dbReference type="InterPro" id="IPR000653">
    <property type="entry name" value="DegT/StrS_aminotransferase"/>
</dbReference>
<keyword evidence="7" id="KW-1185">Reference proteome</keyword>
<dbReference type="Pfam" id="PF01041">
    <property type="entry name" value="DegT_DnrJ_EryC1"/>
    <property type="match status" value="1"/>
</dbReference>
<sequence>MIPHLDLKQINRPYQAEIAEAMQRVAESGWYVLGKEVAAFEQSWAAYCGVSHCIGVANGLNALELIFKAFDFPEGSEVIVPANTYIASILSVTSLGLKPVWVEPDPKTFNIDPKKIERKITPKTKAILAVHLYGKCCTMKPIWELAQTYGLKIIEDAAQAHGATYAGLKAGNLSDAAAFSFYPTKNLGALGDAGAVTTNNAELARKISSLRNYGSTIKYYNDHVGTNSRLDELQAAILNVKLRYLDAENIRRRELARYFLSEIKNPDLILPNLKTLYEDAWHLFVVRHPKREEFIDYLMDNGIQATVHYPVPPHKQRAYAEYNHLSLPITEQIHNEVVSLPLHPALTNEEAAYIVQTINQSVLQSHAAVGYYSGV</sequence>
<dbReference type="KEGG" id="run:DR864_11475"/>
<proteinExistence type="inferred from homology"/>
<feature type="active site" description="Proton acceptor" evidence="3">
    <location>
        <position position="185"/>
    </location>
</feature>
<dbReference type="PANTHER" id="PTHR30244">
    <property type="entry name" value="TRANSAMINASE"/>
    <property type="match status" value="1"/>
</dbReference>
<keyword evidence="1 4" id="KW-0663">Pyridoxal phosphate</keyword>
<evidence type="ECO:0000256" key="5">
    <source>
        <dbReference type="RuleBase" id="RU004508"/>
    </source>
</evidence>
<reference evidence="6 7" key="1">
    <citation type="submission" date="2018-07" db="EMBL/GenBank/DDBJ databases">
        <title>Genome sequencing of Runella.</title>
        <authorList>
            <person name="Baek M.-G."/>
            <person name="Yi H."/>
        </authorList>
    </citation>
    <scope>NUCLEOTIDE SEQUENCE [LARGE SCALE GENOMIC DNA]</scope>
    <source>
        <strain evidence="6 7">HYN0085</strain>
    </source>
</reference>
<evidence type="ECO:0000313" key="6">
    <source>
        <dbReference type="EMBL" id="AXE18323.1"/>
    </source>
</evidence>
<dbReference type="InterPro" id="IPR015421">
    <property type="entry name" value="PyrdxlP-dep_Trfase_major"/>
</dbReference>
<evidence type="ECO:0000256" key="4">
    <source>
        <dbReference type="PIRSR" id="PIRSR000390-2"/>
    </source>
</evidence>
<dbReference type="FunFam" id="3.40.640.10:FF:000089">
    <property type="entry name" value="Aminotransferase, DegT/DnrJ/EryC1/StrS family"/>
    <property type="match status" value="1"/>
</dbReference>
<dbReference type="InterPro" id="IPR015422">
    <property type="entry name" value="PyrdxlP-dep_Trfase_small"/>
</dbReference>
<keyword evidence="6" id="KW-0032">Aminotransferase</keyword>
<gene>
    <name evidence="6" type="ORF">DR864_11475</name>
</gene>
<evidence type="ECO:0000256" key="1">
    <source>
        <dbReference type="ARBA" id="ARBA00022898"/>
    </source>
</evidence>
<dbReference type="SUPFAM" id="SSF53383">
    <property type="entry name" value="PLP-dependent transferases"/>
    <property type="match status" value="1"/>
</dbReference>
<dbReference type="CDD" id="cd00616">
    <property type="entry name" value="AHBA_syn"/>
    <property type="match status" value="1"/>
</dbReference>
<evidence type="ECO:0000256" key="2">
    <source>
        <dbReference type="ARBA" id="ARBA00037999"/>
    </source>
</evidence>
<feature type="modified residue" description="N6-(pyridoxal phosphate)lysine" evidence="4">
    <location>
        <position position="185"/>
    </location>
</feature>
<dbReference type="AlphaFoldDB" id="A0A344TI52"/>
<dbReference type="PIRSF" id="PIRSF000390">
    <property type="entry name" value="PLP_StrS"/>
    <property type="match status" value="1"/>
</dbReference>
<comment type="similarity">
    <text evidence="2 5">Belongs to the DegT/DnrJ/EryC1 family.</text>
</comment>
<evidence type="ECO:0000313" key="7">
    <source>
        <dbReference type="Proteomes" id="UP000251993"/>
    </source>
</evidence>
<protein>
    <submittedName>
        <fullName evidence="6">Aminotransferase</fullName>
    </submittedName>
</protein>
<keyword evidence="6" id="KW-0808">Transferase</keyword>
<dbReference type="EMBL" id="CP030850">
    <property type="protein sequence ID" value="AXE18323.1"/>
    <property type="molecule type" value="Genomic_DNA"/>
</dbReference>
<dbReference type="Gene3D" id="3.40.640.10">
    <property type="entry name" value="Type I PLP-dependent aspartate aminotransferase-like (Major domain)"/>
    <property type="match status" value="1"/>
</dbReference>
<dbReference type="GO" id="GO:0030170">
    <property type="term" value="F:pyridoxal phosphate binding"/>
    <property type="evidence" value="ECO:0007669"/>
    <property type="project" value="TreeGrafter"/>
</dbReference>
<dbReference type="RefSeq" id="WP_114067107.1">
    <property type="nucleotide sequence ID" value="NZ_CP030850.1"/>
</dbReference>
<dbReference type="OrthoDB" id="9804264at2"/>
<dbReference type="GO" id="GO:0000271">
    <property type="term" value="P:polysaccharide biosynthetic process"/>
    <property type="evidence" value="ECO:0007669"/>
    <property type="project" value="TreeGrafter"/>
</dbReference>